<sequence>MKALGFKQFSILGWCDGGTCAIIAAAKFPDVIKYMVVWGARSFLDSMDVKLFEKSRSGDNWDPKIRAVAEMYYGKELALLWEKWFVGFISIYSDQVRKGDICKKEVREVQCPTLIVSGDEDPVLPSYQIEFLQRNVRNCQCKIIPEGRHSLHWKFSLKFNKIVDKFLNEQL</sequence>
<organism evidence="1 2">
    <name type="scientific">Geodia barretti</name>
    <name type="common">Barrett's horny sponge</name>
    <dbReference type="NCBI Taxonomy" id="519541"/>
    <lineage>
        <taxon>Eukaryota</taxon>
        <taxon>Metazoa</taxon>
        <taxon>Porifera</taxon>
        <taxon>Demospongiae</taxon>
        <taxon>Heteroscleromorpha</taxon>
        <taxon>Tetractinellida</taxon>
        <taxon>Astrophorina</taxon>
        <taxon>Geodiidae</taxon>
        <taxon>Geodia</taxon>
    </lineage>
</organism>
<evidence type="ECO:0000313" key="2">
    <source>
        <dbReference type="Proteomes" id="UP001174909"/>
    </source>
</evidence>
<dbReference type="InterPro" id="IPR029058">
    <property type="entry name" value="AB_hydrolase_fold"/>
</dbReference>
<keyword evidence="2" id="KW-1185">Reference proteome</keyword>
<name>A0AA35RED5_GEOBA</name>
<comment type="caution">
    <text evidence="1">The sequence shown here is derived from an EMBL/GenBank/DDBJ whole genome shotgun (WGS) entry which is preliminary data.</text>
</comment>
<protein>
    <submittedName>
        <fullName evidence="1">Valacyclovir hydrolase</fullName>
    </submittedName>
</protein>
<proteinExistence type="predicted"/>
<evidence type="ECO:0000313" key="1">
    <source>
        <dbReference type="EMBL" id="CAI8009664.1"/>
    </source>
</evidence>
<dbReference type="Proteomes" id="UP001174909">
    <property type="component" value="Unassembled WGS sequence"/>
</dbReference>
<reference evidence="1" key="1">
    <citation type="submission" date="2023-03" db="EMBL/GenBank/DDBJ databases">
        <authorList>
            <person name="Steffen K."/>
            <person name="Cardenas P."/>
        </authorList>
    </citation>
    <scope>NUCLEOTIDE SEQUENCE</scope>
</reference>
<gene>
    <name evidence="1" type="ORF">GBAR_LOCUS6453</name>
</gene>
<dbReference type="Gene3D" id="3.40.50.1820">
    <property type="entry name" value="alpha/beta hydrolase"/>
    <property type="match status" value="1"/>
</dbReference>
<dbReference type="SUPFAM" id="SSF53474">
    <property type="entry name" value="alpha/beta-Hydrolases"/>
    <property type="match status" value="1"/>
</dbReference>
<accession>A0AA35RED5</accession>
<keyword evidence="1" id="KW-0378">Hydrolase</keyword>
<dbReference type="AlphaFoldDB" id="A0AA35RED5"/>
<dbReference type="EMBL" id="CASHTH010000982">
    <property type="protein sequence ID" value="CAI8009664.1"/>
    <property type="molecule type" value="Genomic_DNA"/>
</dbReference>
<dbReference type="GO" id="GO:0017171">
    <property type="term" value="F:serine hydrolase activity"/>
    <property type="evidence" value="ECO:0007669"/>
    <property type="project" value="TreeGrafter"/>
</dbReference>
<dbReference type="PANTHER" id="PTHR46331">
    <property type="entry name" value="VALACYCLOVIR HYDROLASE"/>
    <property type="match status" value="1"/>
</dbReference>
<dbReference type="PANTHER" id="PTHR46331:SF2">
    <property type="entry name" value="VALACYCLOVIR HYDROLASE"/>
    <property type="match status" value="1"/>
</dbReference>